<dbReference type="InParanoid" id="Q5KB33"/>
<sequence>MPICPVCDSSIDADQAAFEHHVNNHFVESAGTSSIGKETSKEGSMKRGREESLVAPELDICPACDFPLSFLTPIESQTHLATCLSGQEIEDDVEFDYSSIDITAQQQRDNDVIDKEWDGPARPGKWTGWVGRKVEKGDRWWDPLNGSTVPSELPSNFSPGVIIILAAALRTSAHQGKTRRAVLCRDTAHIKGVWKFDLGWGCGYRNALMSLTSLLSVPSYAPLFSKSINGAEPGVRRVQGWIEEAWEEGYDPEGKQQLGGTVLGRRKWIGPSDLYAMFTYKGIPCIICQYCHFLSVFGGLTRSSDDFPKPPSAKDDSKAAYARLQQWVKDYFNESTESPSNGSAFDVLMRSGENGSGRGEVVRVSIKFPLILQHSGHSRTIVGYEENARGDVNLLLFDPGKTMPKDIRNAALTHLAKSRAQALPLINTSLSTSGNDNAGNDERSRRPGGLRKKSSSQSQLEKTHESVPFSPPFTNGRAEVIYDVDRDKNTSGVESQTVEHLRGGAQDGSDQGGKSPSTAIPIEDDEEITPSGWVRKKRALKSKISSPSSTSRTLIDPTSPTQAIKTLNHFRVNLGNLSKHTQYQILMFTGGPVLSDSEKERRKIVSSTVIR</sequence>
<feature type="compositionally biased region" description="Basic and acidic residues" evidence="2">
    <location>
        <begin position="38"/>
        <end position="49"/>
    </location>
</feature>
<dbReference type="AlphaFoldDB" id="Q5KB33"/>
<reference evidence="4 5" key="1">
    <citation type="journal article" date="2005" name="Science">
        <title>The genome of the basidiomycetous yeast and human pathogen Cryptococcus neoformans.</title>
        <authorList>
            <person name="Loftus B.J."/>
            <person name="Fung E."/>
            <person name="Roncaglia P."/>
            <person name="Rowley D."/>
            <person name="Amedeo P."/>
            <person name="Bruno D."/>
            <person name="Vamathevan J."/>
            <person name="Miranda M."/>
            <person name="Anderson I.J."/>
            <person name="Fraser J.A."/>
            <person name="Allen J.E."/>
            <person name="Bosdet I.E."/>
            <person name="Brent M.R."/>
            <person name="Chiu R."/>
            <person name="Doering T.L."/>
            <person name="Donlin M.J."/>
            <person name="D'Souza C.A."/>
            <person name="Fox D.S."/>
            <person name="Grinberg V."/>
            <person name="Fu J."/>
            <person name="Fukushima M."/>
            <person name="Haas B.J."/>
            <person name="Huang J.C."/>
            <person name="Janbon G."/>
            <person name="Jones S.J."/>
            <person name="Koo H.L."/>
            <person name="Krzywinski M.I."/>
            <person name="Kwon-Chung J.K."/>
            <person name="Lengeler K.B."/>
            <person name="Maiti R."/>
            <person name="Marra M.A."/>
            <person name="Marra R.E."/>
            <person name="Mathewson C.A."/>
            <person name="Mitchell T.G."/>
            <person name="Pertea M."/>
            <person name="Riggs F.R."/>
            <person name="Salzberg S.L."/>
            <person name="Schein J.E."/>
            <person name="Shvartsbeyn A."/>
            <person name="Shin H."/>
            <person name="Shumway M."/>
            <person name="Specht C.A."/>
            <person name="Suh B.B."/>
            <person name="Tenney A."/>
            <person name="Utterback T.R."/>
            <person name="Wickes B.L."/>
            <person name="Wortman J.R."/>
            <person name="Wye N.H."/>
            <person name="Kronstad J.W."/>
            <person name="Lodge J.K."/>
            <person name="Heitman J."/>
            <person name="Davis R.W."/>
            <person name="Fraser C.M."/>
            <person name="Hyman R.W."/>
        </authorList>
    </citation>
    <scope>NUCLEOTIDE SEQUENCE [LARGE SCALE GENOMIC DNA]</scope>
    <source>
        <strain evidence="5">JEC21 / ATCC MYA-565</strain>
    </source>
</reference>
<dbReference type="GO" id="GO:0010468">
    <property type="term" value="P:regulation of gene expression"/>
    <property type="evidence" value="ECO:0000318"/>
    <property type="project" value="GO_Central"/>
</dbReference>
<dbReference type="GO" id="GO:0005634">
    <property type="term" value="C:nucleus"/>
    <property type="evidence" value="ECO:0000318"/>
    <property type="project" value="GO_Central"/>
</dbReference>
<dbReference type="HOGENOM" id="CLU_029795_0_0_1"/>
<dbReference type="GO" id="GO:0016787">
    <property type="term" value="F:hydrolase activity"/>
    <property type="evidence" value="ECO:0007669"/>
    <property type="project" value="UniProtKB-KW"/>
</dbReference>
<feature type="compositionally biased region" description="Polar residues" evidence="2">
    <location>
        <begin position="427"/>
        <end position="438"/>
    </location>
</feature>
<keyword evidence="1" id="KW-0378">Hydrolase</keyword>
<dbReference type="eggNOG" id="KOG4696">
    <property type="taxonomic scope" value="Eukaryota"/>
</dbReference>
<dbReference type="OrthoDB" id="288987at2759"/>
<protein>
    <submittedName>
        <fullName evidence="4">Expressed protein</fullName>
    </submittedName>
</protein>
<proteinExistence type="predicted"/>
<dbReference type="GeneID" id="3259670"/>
<dbReference type="Proteomes" id="UP000002149">
    <property type="component" value="Chromosome 9"/>
</dbReference>
<keyword evidence="5" id="KW-1185">Reference proteome</keyword>
<feature type="domain" description="UFSP1/2/DUB catalytic" evidence="3">
    <location>
        <begin position="196"/>
        <end position="410"/>
    </location>
</feature>
<feature type="region of interest" description="Disordered" evidence="2">
    <location>
        <begin position="30"/>
        <end position="49"/>
    </location>
</feature>
<feature type="compositionally biased region" description="Polar residues" evidence="2">
    <location>
        <begin position="508"/>
        <end position="518"/>
    </location>
</feature>
<feature type="region of interest" description="Disordered" evidence="2">
    <location>
        <begin position="490"/>
        <end position="522"/>
    </location>
</feature>
<gene>
    <name evidence="4" type="ordered locus">CNI03940</name>
</gene>
<dbReference type="VEuPathDB" id="FungiDB:CNI03940"/>
<name>Q5KB33_CRYD1</name>
<dbReference type="PaxDb" id="214684-Q5KB33"/>
<feature type="region of interest" description="Disordered" evidence="2">
    <location>
        <begin position="427"/>
        <end position="475"/>
    </location>
</feature>
<dbReference type="InterPro" id="IPR012462">
    <property type="entry name" value="UFSP1/2_DUB_cat"/>
</dbReference>
<dbReference type="STRING" id="214684.Q5KB33"/>
<evidence type="ECO:0000313" key="5">
    <source>
        <dbReference type="Proteomes" id="UP000002149"/>
    </source>
</evidence>
<organism evidence="4 5">
    <name type="scientific">Cryptococcus deneoformans (strain JEC21 / ATCC MYA-565)</name>
    <name type="common">Cryptococcus neoformans var. neoformans serotype D</name>
    <dbReference type="NCBI Taxonomy" id="214684"/>
    <lineage>
        <taxon>Eukaryota</taxon>
        <taxon>Fungi</taxon>
        <taxon>Dikarya</taxon>
        <taxon>Basidiomycota</taxon>
        <taxon>Agaricomycotina</taxon>
        <taxon>Tremellomycetes</taxon>
        <taxon>Tremellales</taxon>
        <taxon>Cryptococcaceae</taxon>
        <taxon>Cryptococcus</taxon>
        <taxon>Cryptococcus neoformans species complex</taxon>
    </lineage>
</organism>
<accession>Q55MQ8</accession>
<evidence type="ECO:0000313" key="4">
    <source>
        <dbReference type="EMBL" id="AAW45719.2"/>
    </source>
</evidence>
<accession>Q5KB33</accession>
<evidence type="ECO:0000256" key="1">
    <source>
        <dbReference type="ARBA" id="ARBA00022801"/>
    </source>
</evidence>
<dbReference type="Gene3D" id="3.90.70.130">
    <property type="match status" value="1"/>
</dbReference>
<evidence type="ECO:0000256" key="2">
    <source>
        <dbReference type="SAM" id="MobiDB-lite"/>
    </source>
</evidence>
<dbReference type="RefSeq" id="XP_024513588.1">
    <property type="nucleotide sequence ID" value="XM_024657887.1"/>
</dbReference>
<dbReference type="KEGG" id="cne:CNI03940"/>
<evidence type="ECO:0000259" key="3">
    <source>
        <dbReference type="Pfam" id="PF07910"/>
    </source>
</evidence>
<dbReference type="Pfam" id="PF07910">
    <property type="entry name" value="Peptidase_C78"/>
    <property type="match status" value="1"/>
</dbReference>
<dbReference type="EMBL" id="AE017349">
    <property type="protein sequence ID" value="AAW45719.2"/>
    <property type="molecule type" value="Genomic_DNA"/>
</dbReference>